<reference evidence="3" key="5">
    <citation type="submission" date="2025-05" db="UniProtKB">
        <authorList>
            <consortium name="Ensembl"/>
        </authorList>
    </citation>
    <scope>IDENTIFICATION</scope>
</reference>
<dbReference type="Ensembl" id="ENSRFET00010021835.1">
    <property type="protein sequence ID" value="ENSRFEP00010020063.1"/>
    <property type="gene ID" value="ENSRFEG00010013459.1"/>
</dbReference>
<reference evidence="3 4" key="2">
    <citation type="journal article" date="2018" name="Annu Rev Anim Biosci">
        <title>Bat Biology, Genomes, and the Bat1K Project: To Generate Chromosome-Level Genomes for All Living Bat Species.</title>
        <authorList>
            <person name="Teeling E.C."/>
            <person name="Vernes S.C."/>
            <person name="Davalos L.M."/>
            <person name="Ray D.A."/>
            <person name="Gilbert M.T.P."/>
            <person name="Myers E."/>
        </authorList>
    </citation>
    <scope>NUCLEOTIDE SEQUENCE</scope>
</reference>
<dbReference type="InterPro" id="IPR027818">
    <property type="entry name" value="SPACA9"/>
</dbReference>
<dbReference type="GO" id="GO:0160110">
    <property type="term" value="C:axonemal microtubule doublet inner sheath"/>
    <property type="evidence" value="ECO:0007669"/>
    <property type="project" value="Ensembl"/>
</dbReference>
<dbReference type="GO" id="GO:0030317">
    <property type="term" value="P:flagellated sperm motility"/>
    <property type="evidence" value="ECO:0007669"/>
    <property type="project" value="Ensembl"/>
</dbReference>
<dbReference type="PANTHER" id="PTHR32455">
    <property type="entry name" value="SPERM ACROSOME-ASSOCIATED PROTEIN 9"/>
    <property type="match status" value="1"/>
</dbReference>
<evidence type="ECO:0000313" key="3">
    <source>
        <dbReference type="Ensembl" id="ENSRFEP00010020063.1"/>
    </source>
</evidence>
<feature type="region of interest" description="Disordered" evidence="1">
    <location>
        <begin position="172"/>
        <end position="225"/>
    </location>
</feature>
<evidence type="ECO:0000256" key="1">
    <source>
        <dbReference type="SAM" id="MobiDB-lite"/>
    </source>
</evidence>
<organism evidence="3 4">
    <name type="scientific">Rhinolophus ferrumequinum</name>
    <name type="common">Greater horseshoe bat</name>
    <dbReference type="NCBI Taxonomy" id="59479"/>
    <lineage>
        <taxon>Eukaryota</taxon>
        <taxon>Metazoa</taxon>
        <taxon>Chordata</taxon>
        <taxon>Craniata</taxon>
        <taxon>Vertebrata</taxon>
        <taxon>Euteleostomi</taxon>
        <taxon>Mammalia</taxon>
        <taxon>Eutheria</taxon>
        <taxon>Laurasiatheria</taxon>
        <taxon>Chiroptera</taxon>
        <taxon>Yinpterochiroptera</taxon>
        <taxon>Rhinolophoidea</taxon>
        <taxon>Rhinolophidae</taxon>
        <taxon>Rhinolophinae</taxon>
        <taxon>Rhinolophus</taxon>
    </lineage>
</organism>
<reference evidence="2 5" key="4">
    <citation type="journal article" date="2020" name="Nature">
        <title>Six reference-quality genomes reveal evolution of bat adaptations.</title>
        <authorList>
            <person name="Jebb D."/>
            <person name="Huang Z."/>
            <person name="Pippel M."/>
            <person name="Hughes G.M."/>
            <person name="Lavrichenko K."/>
            <person name="Devanna P."/>
            <person name="Winkler S."/>
            <person name="Jermiin L.S."/>
            <person name="Skirmuntt E.C."/>
            <person name="Katzourakis A."/>
            <person name="Burkitt-Gray L."/>
            <person name="Ray D.A."/>
            <person name="Sullivan K.A.M."/>
            <person name="Roscito J.G."/>
            <person name="Kirilenko B.M."/>
            <person name="Davalos L.M."/>
            <person name="Corthals A.P."/>
            <person name="Power M.L."/>
            <person name="Jones G."/>
            <person name="Ransome R.D."/>
            <person name="Dechmann D.K.N."/>
            <person name="Locatelli A.G."/>
            <person name="Puechmaille S.J."/>
            <person name="Fedrigo O."/>
            <person name="Jarvis E.D."/>
            <person name="Hiller M."/>
            <person name="Vernes S.C."/>
            <person name="Myers E.W."/>
            <person name="Teeling E.C."/>
        </authorList>
    </citation>
    <scope>NUCLEOTIDE SEQUENCE [LARGE SCALE GENOMIC DNA]</scope>
    <source>
        <strain evidence="2">MRhiFer1</strain>
        <tissue evidence="2">Lung</tissue>
    </source>
</reference>
<dbReference type="EMBL" id="JACAGC010000012">
    <property type="protein sequence ID" value="KAF6328165.1"/>
    <property type="molecule type" value="Genomic_DNA"/>
</dbReference>
<reference evidence="3 4" key="1">
    <citation type="journal article" date="2015" name="Annu Rev Anim Biosci">
        <title>The Genome 10K Project: a way forward.</title>
        <authorList>
            <person name="Koepfli K.P."/>
            <person name="Paten B."/>
            <person name="O'Brien S.J."/>
            <person name="Koepfli K.P."/>
            <person name="Paten B."/>
            <person name="Antunes A."/>
            <person name="Belov K."/>
            <person name="Bustamante C."/>
            <person name="Castoe T.A."/>
            <person name="Clawson H."/>
            <person name="Crawford A.J."/>
            <person name="Diekhans M."/>
            <person name="Distel D."/>
            <person name="Durbin R."/>
            <person name="Earl D."/>
            <person name="Fujita M.K."/>
            <person name="Gamble T."/>
            <person name="Georges A."/>
            <person name="Gemmell N."/>
            <person name="Gilbert M.T."/>
            <person name="Graves J.M."/>
            <person name="Green R.E."/>
            <person name="Hickey G."/>
            <person name="Jarvis E.D."/>
            <person name="Johnson W."/>
            <person name="Komissarov A."/>
            <person name="Korf I."/>
            <person name="Kuhn R."/>
            <person name="Larkin D.M."/>
            <person name="Lewin H."/>
            <person name="Lopez J.V."/>
            <person name="Ma J."/>
            <person name="Marques-Bonet T."/>
            <person name="Miller W."/>
            <person name="Murphy R."/>
            <person name="Pevzner P."/>
            <person name="Shapiro B."/>
            <person name="Steiner C."/>
            <person name="Tamazian G."/>
            <person name="Venkatesh B."/>
            <person name="Wang J."/>
            <person name="Wayne R."/>
            <person name="Wiley E."/>
            <person name="Yang H."/>
            <person name="Zhang G."/>
            <person name="Haussler D."/>
            <person name="Ryder O."/>
            <person name="O'Brien S.J."/>
        </authorList>
    </citation>
    <scope>NUCLEOTIDE SEQUENCE</scope>
</reference>
<feature type="compositionally biased region" description="Pro residues" evidence="1">
    <location>
        <begin position="214"/>
        <end position="225"/>
    </location>
</feature>
<dbReference type="KEGG" id="rfq:117032518"/>
<dbReference type="GO" id="GO:0097546">
    <property type="term" value="C:ciliary base"/>
    <property type="evidence" value="ECO:0007669"/>
    <property type="project" value="Ensembl"/>
</dbReference>
<dbReference type="GO" id="GO:0001669">
    <property type="term" value="C:acrosomal vesicle"/>
    <property type="evidence" value="ECO:0007669"/>
    <property type="project" value="Ensembl"/>
</dbReference>
<dbReference type="GO" id="GO:0036064">
    <property type="term" value="C:ciliary basal body"/>
    <property type="evidence" value="ECO:0007669"/>
    <property type="project" value="Ensembl"/>
</dbReference>
<name>A0A671F8I7_RHIFE</name>
<dbReference type="OrthoDB" id="9999829at2759"/>
<dbReference type="GO" id="GO:0008017">
    <property type="term" value="F:microtubule binding"/>
    <property type="evidence" value="ECO:0007669"/>
    <property type="project" value="Ensembl"/>
</dbReference>
<accession>A0A671F8I7</accession>
<dbReference type="CTD" id="11092"/>
<protein>
    <submittedName>
        <fullName evidence="2 3">Sperm acrosome associated 9</fullName>
    </submittedName>
</protein>
<dbReference type="GO" id="GO:0048306">
    <property type="term" value="F:calcium-dependent protein binding"/>
    <property type="evidence" value="ECO:0007669"/>
    <property type="project" value="Ensembl"/>
</dbReference>
<dbReference type="GO" id="GO:0036126">
    <property type="term" value="C:sperm flagellum"/>
    <property type="evidence" value="ECO:0007669"/>
    <property type="project" value="Ensembl"/>
</dbReference>
<dbReference type="RefSeq" id="XP_032980005.1">
    <property type="nucleotide sequence ID" value="XM_033124114.1"/>
</dbReference>
<dbReference type="GO" id="GO:0005879">
    <property type="term" value="C:axonemal microtubule"/>
    <property type="evidence" value="ECO:0007669"/>
    <property type="project" value="Ensembl"/>
</dbReference>
<gene>
    <name evidence="3" type="primary">SPACA9</name>
    <name evidence="2" type="ORF">mRhiFer1_015981</name>
</gene>
<evidence type="ECO:0000313" key="4">
    <source>
        <dbReference type="Proteomes" id="UP000472240"/>
    </source>
</evidence>
<dbReference type="GeneID" id="117032518"/>
<sequence>MNEVKESLRKVEQKYKLFQQQQFTFITALEHCRETAHDKIRPITSIEQVQSYMDHHCNNSTDRRILLMFLDTCAELNKLCQCFEALHPGTAVTNNLLDRCKTLVNQSNDLSSLRAKYPHDVVNHLSCDEARNHYGGVVSLIPLILDLMKEWVAHSEKLPRKVLHVSEPKACREATAGTAGPSQTAGTRPGSRKHQCRQLRKDNLQPGGRDRGGPKPPWRPPGGKL</sequence>
<dbReference type="GeneTree" id="ENSGT00390000007746"/>
<proteinExistence type="predicted"/>
<dbReference type="PANTHER" id="PTHR32455:SF1">
    <property type="entry name" value="SPERM ACROSOME-ASSOCIATED PROTEIN 9"/>
    <property type="match status" value="1"/>
</dbReference>
<reference evidence="3 4" key="3">
    <citation type="submission" date="2018-12" db="EMBL/GenBank/DDBJ databases">
        <title>G10K-VGP greater horseshoe bat female genome, primary haplotype.</title>
        <authorList>
            <person name="Teeling E."/>
            <person name="Myers G."/>
            <person name="Vernes S."/>
            <person name="Pippel M."/>
            <person name="Winkler S."/>
            <person name="Fedrigo O."/>
            <person name="Rhie A."/>
            <person name="Koren S."/>
            <person name="Phillippy A."/>
            <person name="Lewin H."/>
            <person name="Damas J."/>
            <person name="Howe K."/>
            <person name="Mountcastle J."/>
            <person name="Jarvis E.D."/>
        </authorList>
    </citation>
    <scope>NUCLEOTIDE SEQUENCE [LARGE SCALE GENOMIC DNA]</scope>
</reference>
<dbReference type="AlphaFoldDB" id="A0A671F8I7"/>
<dbReference type="OMA" id="EHHCYNS"/>
<evidence type="ECO:0000313" key="2">
    <source>
        <dbReference type="EMBL" id="KAF6328165.1"/>
    </source>
</evidence>
<dbReference type="Proteomes" id="UP000472240">
    <property type="component" value="Chromosome 12"/>
</dbReference>
<dbReference type="Pfam" id="PF15120">
    <property type="entry name" value="SPACA9"/>
    <property type="match status" value="1"/>
</dbReference>
<dbReference type="Proteomes" id="UP000585614">
    <property type="component" value="Unassembled WGS sequence"/>
</dbReference>
<dbReference type="GO" id="GO:0035082">
    <property type="term" value="P:axoneme assembly"/>
    <property type="evidence" value="ECO:0007669"/>
    <property type="project" value="Ensembl"/>
</dbReference>
<dbReference type="RefSeq" id="XP_032980004.1">
    <property type="nucleotide sequence ID" value="XM_033124113.1"/>
</dbReference>
<keyword evidence="4" id="KW-1185">Reference proteome</keyword>
<evidence type="ECO:0000313" key="5">
    <source>
        <dbReference type="Proteomes" id="UP000585614"/>
    </source>
</evidence>
<feature type="compositionally biased region" description="Basic and acidic residues" evidence="1">
    <location>
        <begin position="199"/>
        <end position="213"/>
    </location>
</feature>